<evidence type="ECO:0000259" key="6">
    <source>
        <dbReference type="Pfam" id="PF10629"/>
    </source>
</evidence>
<evidence type="ECO:0000313" key="8">
    <source>
        <dbReference type="Proteomes" id="UP000573818"/>
    </source>
</evidence>
<dbReference type="GO" id="GO:0005930">
    <property type="term" value="C:axoneme"/>
    <property type="evidence" value="ECO:0007669"/>
    <property type="project" value="UniProtKB-SubCell"/>
</dbReference>
<keyword evidence="4" id="KW-0966">Cell projection</keyword>
<dbReference type="AlphaFoldDB" id="A0A7K7E4I3"/>
<organism evidence="7 8">
    <name type="scientific">Sylvia atricapilla</name>
    <name type="common">blackcap</name>
    <dbReference type="NCBI Taxonomy" id="48155"/>
    <lineage>
        <taxon>Eukaryota</taxon>
        <taxon>Metazoa</taxon>
        <taxon>Chordata</taxon>
        <taxon>Craniata</taxon>
        <taxon>Vertebrata</taxon>
        <taxon>Euteleostomi</taxon>
        <taxon>Archelosauria</taxon>
        <taxon>Archosauria</taxon>
        <taxon>Dinosauria</taxon>
        <taxon>Saurischia</taxon>
        <taxon>Theropoda</taxon>
        <taxon>Coelurosauria</taxon>
        <taxon>Aves</taxon>
        <taxon>Neognathae</taxon>
        <taxon>Neoaves</taxon>
        <taxon>Telluraves</taxon>
        <taxon>Australaves</taxon>
        <taxon>Passeriformes</taxon>
        <taxon>Sylvioidea</taxon>
        <taxon>Sylviidae</taxon>
        <taxon>Sylviinae</taxon>
        <taxon>Sylvia</taxon>
    </lineage>
</organism>
<evidence type="ECO:0000256" key="2">
    <source>
        <dbReference type="ARBA" id="ARBA00022490"/>
    </source>
</evidence>
<dbReference type="InterPro" id="IPR018902">
    <property type="entry name" value="CMI2A-C-like_dom"/>
</dbReference>
<accession>A0A7K7E4I3</accession>
<evidence type="ECO:0000313" key="7">
    <source>
        <dbReference type="EMBL" id="NWY39768.1"/>
    </source>
</evidence>
<dbReference type="GO" id="GO:0005634">
    <property type="term" value="C:nucleus"/>
    <property type="evidence" value="ECO:0007669"/>
    <property type="project" value="TreeGrafter"/>
</dbReference>
<reference evidence="7 8" key="1">
    <citation type="submission" date="2019-09" db="EMBL/GenBank/DDBJ databases">
        <title>Bird 10,000 Genomes (B10K) Project - Family phase.</title>
        <authorList>
            <person name="Zhang G."/>
        </authorList>
    </citation>
    <scope>NUCLEOTIDE SEQUENCE [LARGE SCALE GENOMIC DNA]</scope>
    <source>
        <strain evidence="7">OUT-0013</strain>
        <tissue evidence="7">Blood</tissue>
    </source>
</reference>
<dbReference type="Pfam" id="PF10629">
    <property type="entry name" value="CMI2B-like"/>
    <property type="match status" value="1"/>
</dbReference>
<proteinExistence type="inferred from homology"/>
<dbReference type="PANTHER" id="PTHR47299:SF1">
    <property type="entry name" value="PROTEIN FAM166A"/>
    <property type="match status" value="1"/>
</dbReference>
<dbReference type="EMBL" id="VZSL01000030">
    <property type="protein sequence ID" value="NWY39768.1"/>
    <property type="molecule type" value="Genomic_DNA"/>
</dbReference>
<name>A0A7K7E4I3_9SYLV</name>
<keyword evidence="3" id="KW-0206">Cytoskeleton</keyword>
<dbReference type="InterPro" id="IPR052683">
    <property type="entry name" value="CIMIP2A"/>
</dbReference>
<evidence type="ECO:0000256" key="4">
    <source>
        <dbReference type="ARBA" id="ARBA00023273"/>
    </source>
</evidence>
<evidence type="ECO:0000256" key="5">
    <source>
        <dbReference type="ARBA" id="ARBA00035661"/>
    </source>
</evidence>
<keyword evidence="2" id="KW-0963">Cytoplasm</keyword>
<feature type="domain" description="Ciliary microtubule inner protein 2A-C-like" evidence="6">
    <location>
        <begin position="61"/>
        <end position="87"/>
    </location>
</feature>
<comment type="subcellular location">
    <subcellularLocation>
        <location evidence="1">Cytoplasm</location>
        <location evidence="1">Cytoskeleton</location>
        <location evidence="1">Cilium axoneme</location>
    </subcellularLocation>
</comment>
<comment type="similarity">
    <text evidence="5">Belongs to the CIMIP2 family.</text>
</comment>
<gene>
    <name evidence="7" type="primary">Fam166a_1</name>
    <name evidence="7" type="ORF">SYLATR_R07750</name>
</gene>
<comment type="caution">
    <text evidence="7">The sequence shown here is derived from an EMBL/GenBank/DDBJ whole genome shotgun (WGS) entry which is preliminary data.</text>
</comment>
<protein>
    <submittedName>
        <fullName evidence="7">F166A protein</fullName>
    </submittedName>
</protein>
<dbReference type="GO" id="GO:0015630">
    <property type="term" value="C:microtubule cytoskeleton"/>
    <property type="evidence" value="ECO:0007669"/>
    <property type="project" value="UniProtKB-ARBA"/>
</dbReference>
<dbReference type="Proteomes" id="UP000573818">
    <property type="component" value="Unassembled WGS sequence"/>
</dbReference>
<evidence type="ECO:0000256" key="3">
    <source>
        <dbReference type="ARBA" id="ARBA00023212"/>
    </source>
</evidence>
<evidence type="ECO:0000256" key="1">
    <source>
        <dbReference type="ARBA" id="ARBA00004430"/>
    </source>
</evidence>
<keyword evidence="8" id="KW-1185">Reference proteome</keyword>
<sequence>GYAGFIPCIADTVGMTFIPSVNKAMKEFDRRQLLERNPPYTLGTRFPLTHWPDTKIYSRAGLIPTYAGHVPHLQDICGLTYGDGTRESYRWEQRRRGRAL</sequence>
<feature type="non-terminal residue" evidence="7">
    <location>
        <position position="100"/>
    </location>
</feature>
<dbReference type="PANTHER" id="PTHR47299">
    <property type="entry name" value="PROTEIN FAM166A"/>
    <property type="match status" value="1"/>
</dbReference>
<feature type="non-terminal residue" evidence="7">
    <location>
        <position position="1"/>
    </location>
</feature>